<feature type="compositionally biased region" description="Polar residues" evidence="1">
    <location>
        <begin position="191"/>
        <end position="210"/>
    </location>
</feature>
<sequence length="381" mass="41263">MSMTHDVTSAKPPSPWTRRDAISIASLRNPDAMPSLASNRGESFALSPACSENVSGPSWASCRGGNRVRDGSGLKKSGECRALAQEIQITDLPSQRLNLGSRTEVSVAYADAILTYSTPYLLGRGGFRPTSRHSDSTPTPKSLGNAFSAPATPQKLSFPTSPFPVCGCHNLPQSHTHNRRRRLLLPVRVPTSRSPARNTHTPSPNDVTSRSPRHPYPSSEPRFPLYDPEIYTASTQTHRHRAQSDLRLPRPSPHPLTPRISSVSVSIRVDPVPSHTTAEATSATPEQNLPRTTHPSPHCRAPTPAARPQNPHRVNANSVPEHNSAVGRNPGSLASQLSADWELRARRLDLRGSGVAGFDAGVAKTDGWLKKQGEHRDEGTV</sequence>
<name>A0ABQ0LQN4_MYCCL</name>
<gene>
    <name evidence="2" type="ORF">MCHLO_10383</name>
</gene>
<organism evidence="2 3">
    <name type="scientific">Mycena chlorophos</name>
    <name type="common">Agaric fungus</name>
    <name type="synonym">Agaricus chlorophos</name>
    <dbReference type="NCBI Taxonomy" id="658473"/>
    <lineage>
        <taxon>Eukaryota</taxon>
        <taxon>Fungi</taxon>
        <taxon>Dikarya</taxon>
        <taxon>Basidiomycota</taxon>
        <taxon>Agaricomycotina</taxon>
        <taxon>Agaricomycetes</taxon>
        <taxon>Agaricomycetidae</taxon>
        <taxon>Agaricales</taxon>
        <taxon>Marasmiineae</taxon>
        <taxon>Mycenaceae</taxon>
        <taxon>Mycena</taxon>
    </lineage>
</organism>
<feature type="compositionally biased region" description="Polar residues" evidence="1">
    <location>
        <begin position="275"/>
        <end position="295"/>
    </location>
</feature>
<evidence type="ECO:0000256" key="1">
    <source>
        <dbReference type="SAM" id="MobiDB-lite"/>
    </source>
</evidence>
<dbReference type="Proteomes" id="UP000815677">
    <property type="component" value="Unassembled WGS sequence"/>
</dbReference>
<feature type="region of interest" description="Disordered" evidence="1">
    <location>
        <begin position="171"/>
        <end position="260"/>
    </location>
</feature>
<accession>A0ABQ0LQN4</accession>
<proteinExistence type="predicted"/>
<evidence type="ECO:0000313" key="2">
    <source>
        <dbReference type="EMBL" id="GAT53435.1"/>
    </source>
</evidence>
<feature type="region of interest" description="Disordered" evidence="1">
    <location>
        <begin position="127"/>
        <end position="154"/>
    </location>
</feature>
<keyword evidence="3" id="KW-1185">Reference proteome</keyword>
<evidence type="ECO:0000313" key="3">
    <source>
        <dbReference type="Proteomes" id="UP000815677"/>
    </source>
</evidence>
<feature type="region of interest" description="Disordered" evidence="1">
    <location>
        <begin position="273"/>
        <end position="311"/>
    </location>
</feature>
<dbReference type="EMBL" id="DF848314">
    <property type="protein sequence ID" value="GAT53435.1"/>
    <property type="molecule type" value="Genomic_DNA"/>
</dbReference>
<reference evidence="2" key="1">
    <citation type="submission" date="2014-09" db="EMBL/GenBank/DDBJ databases">
        <title>Genome sequence of the luminous mushroom Mycena chlorophos for searching fungal bioluminescence genes.</title>
        <authorList>
            <person name="Tanaka Y."/>
            <person name="Kasuga D."/>
            <person name="Oba Y."/>
            <person name="Hase S."/>
            <person name="Sato K."/>
            <person name="Oba Y."/>
            <person name="Sakakibara Y."/>
        </authorList>
    </citation>
    <scope>NUCLEOTIDE SEQUENCE</scope>
</reference>
<protein>
    <submittedName>
        <fullName evidence="2">Uncharacterized protein</fullName>
    </submittedName>
</protein>